<name>A0A0D6JJS0_9HYPH</name>
<dbReference type="Proteomes" id="UP000033187">
    <property type="component" value="Chromosome 1"/>
</dbReference>
<dbReference type="KEGG" id="fil:BN1229_v1_3631"/>
<keyword evidence="2" id="KW-1185">Reference proteome</keyword>
<sequence length="200" mass="21261">MLNLSFNKFSLAAIAVDGPHATAMTGGTRVSQFVALGLLVAGLAAFPAQADAEQVARPADTVTGRTMAERYCANIGDAAQDARFAWQAKTISDMEKELDKRIAAIEEKSAELKDWVEKREKFLDMANDGLVEIYTKMRADAAALQLAEMNEVTAAAIVMKLPPKIAGAVLSEMEAEKAARMTATIAGAGRAAKRNKGGES</sequence>
<dbReference type="RefSeq" id="WP_052744031.1">
    <property type="nucleotide sequence ID" value="NZ_LN829118.1"/>
</dbReference>
<evidence type="ECO:0000313" key="1">
    <source>
        <dbReference type="EMBL" id="CPR22191.1"/>
    </source>
</evidence>
<reference evidence="2" key="1">
    <citation type="submission" date="2015-02" db="EMBL/GenBank/DDBJ databases">
        <authorList>
            <person name="Chooi Y.-H."/>
        </authorList>
    </citation>
    <scope>NUCLEOTIDE SEQUENCE [LARGE SCALE GENOMIC DNA]</scope>
    <source>
        <strain evidence="2">strain Y</strain>
    </source>
</reference>
<dbReference type="OrthoDB" id="9810610at2"/>
<dbReference type="EMBL" id="LN829119">
    <property type="protein sequence ID" value="CPR22191.1"/>
    <property type="molecule type" value="Genomic_DNA"/>
</dbReference>
<dbReference type="AlphaFoldDB" id="A0A0D6JJS0"/>
<dbReference type="KEGG" id="fiy:BN1229_v1_3624"/>
<organism evidence="1 2">
    <name type="scientific">Candidatus Filomicrobium marinum</name>
    <dbReference type="NCBI Taxonomy" id="1608628"/>
    <lineage>
        <taxon>Bacteria</taxon>
        <taxon>Pseudomonadati</taxon>
        <taxon>Pseudomonadota</taxon>
        <taxon>Alphaproteobacteria</taxon>
        <taxon>Hyphomicrobiales</taxon>
        <taxon>Hyphomicrobiaceae</taxon>
        <taxon>Filomicrobium</taxon>
    </lineage>
</organism>
<evidence type="ECO:0000313" key="2">
    <source>
        <dbReference type="Proteomes" id="UP000033187"/>
    </source>
</evidence>
<proteinExistence type="predicted"/>
<gene>
    <name evidence="1" type="ORF">YBN1229_v1_3624</name>
</gene>
<dbReference type="SUPFAM" id="SSF158791">
    <property type="entry name" value="MgtE N-terminal domain-like"/>
    <property type="match status" value="1"/>
</dbReference>
<accession>A0A0D6JJS0</accession>
<protein>
    <submittedName>
        <fullName evidence="1">Uncharacterized protein</fullName>
    </submittedName>
</protein>